<dbReference type="AlphaFoldDB" id="A0A423XXI4"/>
<dbReference type="GO" id="GO:0043709">
    <property type="term" value="P:cell adhesion involved in single-species biofilm formation"/>
    <property type="evidence" value="ECO:0007669"/>
    <property type="project" value="TreeGrafter"/>
</dbReference>
<organism evidence="8 9">
    <name type="scientific">Cronobacter malonaticus</name>
    <dbReference type="NCBI Taxonomy" id="413503"/>
    <lineage>
        <taxon>Bacteria</taxon>
        <taxon>Pseudomonadati</taxon>
        <taxon>Pseudomonadota</taxon>
        <taxon>Gammaproteobacteria</taxon>
        <taxon>Enterobacterales</taxon>
        <taxon>Enterobacteriaceae</taxon>
        <taxon>Cronobacter</taxon>
    </lineage>
</organism>
<reference evidence="8 9" key="1">
    <citation type="journal article" date="2018" name="Front. Microbiol.">
        <title>An Investigation of an Acute Gastroenteritis Outbreak: Cronobacter sakazakii, a Potential Cause of Food-Borne Illness.</title>
        <authorList>
            <person name="Yong W."/>
            <person name="Guo B."/>
            <person name="Shi X."/>
            <person name="Cheng T."/>
            <person name="Chen M."/>
            <person name="Jiang X."/>
            <person name="Ye Y."/>
            <person name="Wang J."/>
            <person name="Xie G."/>
            <person name="Ding J."/>
        </authorList>
    </citation>
    <scope>NUCLEOTIDE SEQUENCE [LARGE SCALE GENOMIC DNA]</scope>
    <source>
        <strain evidence="8 9">S1</strain>
    </source>
</reference>
<dbReference type="GO" id="GO:1902201">
    <property type="term" value="P:negative regulation of bacterial-type flagellum-dependent cell motility"/>
    <property type="evidence" value="ECO:0007669"/>
    <property type="project" value="TreeGrafter"/>
</dbReference>
<evidence type="ECO:0000256" key="1">
    <source>
        <dbReference type="ARBA" id="ARBA00001946"/>
    </source>
</evidence>
<dbReference type="Pfam" id="PF00990">
    <property type="entry name" value="GGDEF"/>
    <property type="match status" value="1"/>
</dbReference>
<sequence length="355" mass="39896">MDMTANNWRALTEKKYQLSLKCFLFLNLFSALFNLVDPLYDSPHIPWAAVGLMALCAALLLRTRTRAFSLKTITLTALLTGALWSINIWFKSSWGIFHDGAGLLISLLGALFIAALSFINMPGPGIAFCLPIIATILWLDKIQHPALYAYTLILPLTGLVIQHVIGRRNDISARQMMQTLIDEKATLSDLSMMDPLTGLCNRRGFKNRFANLPPDAGQQFVLLMDIDHFKAYNDNYGHMMGDQALTRVSAAIRDCVRSRDIVTRYGGEEFMVLLTQADEKNARLTAERIRQRVYDLRIPHIFNESVATNVTLSIGIAPLENDDIEDALRRADEALYAAKNQGRNHILYHDARRAA</sequence>
<dbReference type="Proteomes" id="UP000285793">
    <property type="component" value="Unassembled WGS sequence"/>
</dbReference>
<keyword evidence="4" id="KW-0342">GTP-binding</keyword>
<evidence type="ECO:0000313" key="9">
    <source>
        <dbReference type="Proteomes" id="UP000285793"/>
    </source>
</evidence>
<evidence type="ECO:0000256" key="4">
    <source>
        <dbReference type="ARBA" id="ARBA00023134"/>
    </source>
</evidence>
<dbReference type="PROSITE" id="PS50887">
    <property type="entry name" value="GGDEF"/>
    <property type="match status" value="1"/>
</dbReference>
<dbReference type="NCBIfam" id="TIGR00254">
    <property type="entry name" value="GGDEF"/>
    <property type="match status" value="1"/>
</dbReference>
<keyword evidence="4" id="KW-0547">Nucleotide-binding</keyword>
<keyword evidence="6" id="KW-0812">Transmembrane</keyword>
<feature type="domain" description="GGDEF" evidence="7">
    <location>
        <begin position="217"/>
        <end position="351"/>
    </location>
</feature>
<evidence type="ECO:0000256" key="6">
    <source>
        <dbReference type="SAM" id="Phobius"/>
    </source>
</evidence>
<keyword evidence="6" id="KW-0472">Membrane</keyword>
<feature type="transmembrane region" description="Helical" evidence="6">
    <location>
        <begin position="42"/>
        <end position="61"/>
    </location>
</feature>
<dbReference type="GO" id="GO:0052621">
    <property type="term" value="F:diguanylate cyclase activity"/>
    <property type="evidence" value="ECO:0007669"/>
    <property type="project" value="UniProtKB-EC"/>
</dbReference>
<dbReference type="PANTHER" id="PTHR45138">
    <property type="entry name" value="REGULATORY COMPONENTS OF SENSORY TRANSDUCTION SYSTEM"/>
    <property type="match status" value="1"/>
</dbReference>
<comment type="caution">
    <text evidence="8">The sequence shown here is derived from an EMBL/GenBank/DDBJ whole genome shotgun (WGS) entry which is preliminary data.</text>
</comment>
<dbReference type="FunFam" id="3.30.70.270:FF:000001">
    <property type="entry name" value="Diguanylate cyclase domain protein"/>
    <property type="match status" value="1"/>
</dbReference>
<comment type="catalytic activity">
    <reaction evidence="5">
        <text>2 GTP = 3',3'-c-di-GMP + 2 diphosphate</text>
        <dbReference type="Rhea" id="RHEA:24898"/>
        <dbReference type="ChEBI" id="CHEBI:33019"/>
        <dbReference type="ChEBI" id="CHEBI:37565"/>
        <dbReference type="ChEBI" id="CHEBI:58805"/>
        <dbReference type="EC" id="2.7.7.65"/>
    </reaction>
</comment>
<feature type="transmembrane region" description="Helical" evidence="6">
    <location>
        <begin position="145"/>
        <end position="166"/>
    </location>
</feature>
<dbReference type="SUPFAM" id="SSF55073">
    <property type="entry name" value="Nucleotide cyclase"/>
    <property type="match status" value="1"/>
</dbReference>
<protein>
    <recommendedName>
        <fullName evidence="3">diguanylate cyclase</fullName>
        <ecNumber evidence="3">2.7.7.65</ecNumber>
    </recommendedName>
</protein>
<feature type="transmembrane region" description="Helical" evidence="6">
    <location>
        <begin position="96"/>
        <end position="116"/>
    </location>
</feature>
<gene>
    <name evidence="8" type="ORF">C3E80_09815</name>
</gene>
<evidence type="ECO:0000259" key="7">
    <source>
        <dbReference type="PROSITE" id="PS50887"/>
    </source>
</evidence>
<dbReference type="InterPro" id="IPR043128">
    <property type="entry name" value="Rev_trsase/Diguanyl_cyclase"/>
</dbReference>
<dbReference type="GO" id="GO:0005525">
    <property type="term" value="F:GTP binding"/>
    <property type="evidence" value="ECO:0007669"/>
    <property type="project" value="UniProtKB-KW"/>
</dbReference>
<evidence type="ECO:0000256" key="3">
    <source>
        <dbReference type="ARBA" id="ARBA00012528"/>
    </source>
</evidence>
<dbReference type="InterPro" id="IPR050469">
    <property type="entry name" value="Diguanylate_Cyclase"/>
</dbReference>
<evidence type="ECO:0000256" key="2">
    <source>
        <dbReference type="ARBA" id="ARBA00004665"/>
    </source>
</evidence>
<dbReference type="InterPro" id="IPR029787">
    <property type="entry name" value="Nucleotide_cyclase"/>
</dbReference>
<dbReference type="RefSeq" id="WP_123948415.1">
    <property type="nucleotide sequence ID" value="NZ_PQJL01000008.1"/>
</dbReference>
<dbReference type="PANTHER" id="PTHR45138:SF9">
    <property type="entry name" value="DIGUANYLATE CYCLASE DGCM-RELATED"/>
    <property type="match status" value="1"/>
</dbReference>
<dbReference type="EMBL" id="PQJL01000008">
    <property type="protein sequence ID" value="ROW61567.1"/>
    <property type="molecule type" value="Genomic_DNA"/>
</dbReference>
<dbReference type="Gene3D" id="3.30.70.270">
    <property type="match status" value="1"/>
</dbReference>
<name>A0A423XXI4_9ENTR</name>
<comment type="pathway">
    <text evidence="2">Purine metabolism; 3',5'-cyclic di-GMP biosynthesis.</text>
</comment>
<dbReference type="CDD" id="cd01949">
    <property type="entry name" value="GGDEF"/>
    <property type="match status" value="1"/>
</dbReference>
<dbReference type="EC" id="2.7.7.65" evidence="3"/>
<dbReference type="SMART" id="SM00267">
    <property type="entry name" value="GGDEF"/>
    <property type="match status" value="1"/>
</dbReference>
<proteinExistence type="predicted"/>
<feature type="transmembrane region" description="Helical" evidence="6">
    <location>
        <begin position="18"/>
        <end position="36"/>
    </location>
</feature>
<evidence type="ECO:0000313" key="8">
    <source>
        <dbReference type="EMBL" id="ROW61567.1"/>
    </source>
</evidence>
<dbReference type="GO" id="GO:0005886">
    <property type="term" value="C:plasma membrane"/>
    <property type="evidence" value="ECO:0007669"/>
    <property type="project" value="TreeGrafter"/>
</dbReference>
<feature type="transmembrane region" description="Helical" evidence="6">
    <location>
        <begin position="73"/>
        <end position="90"/>
    </location>
</feature>
<evidence type="ECO:0000256" key="5">
    <source>
        <dbReference type="ARBA" id="ARBA00034247"/>
    </source>
</evidence>
<accession>A0A423XXI4</accession>
<dbReference type="InterPro" id="IPR000160">
    <property type="entry name" value="GGDEF_dom"/>
</dbReference>
<keyword evidence="6" id="KW-1133">Transmembrane helix</keyword>
<comment type="cofactor">
    <cofactor evidence="1">
        <name>Mg(2+)</name>
        <dbReference type="ChEBI" id="CHEBI:18420"/>
    </cofactor>
</comment>